<dbReference type="GO" id="GO:0005737">
    <property type="term" value="C:cytoplasm"/>
    <property type="evidence" value="ECO:0007669"/>
    <property type="project" value="UniProtKB-SubCell"/>
</dbReference>
<sequence length="1327" mass="149085">MSETIDTPTVEEYNEKETVVTGEQVEQEIEQENEQENEQVSQSFQISIKTPVEIGTIKIQVQPTDTLMDIQTFLYETSETCLYSSYEFRLNGKTIPEFSELSSIEGLVEGVTLEMVPIDYNERSAKLHVKRLRDIMNTGLTEFANMNNPSLFSSFTFPEKSNILTEEQQQKELEEQKQKLENGEQQEEKELEQQQQNKKNNNKHNKKGNNKKGSEESPSKANETEEKLTPQQKERKERMTEIKGIEKPMLSNYYPESPIAPVQCVKSMIYSGWSPVPGYRKLFGDLFYLDVTLLEGSTICVTASTQGFFINQSSNSTFNPAVSPKATINHSLHQLLTQVSRLFRRGLNQILSNIGRNHPFDMLPGVLPVHNWVSSSKTNRYDINKGADTFVSVQDVELRGNPRDWNEEIQAPKELPKSTVQERIIRDRAISKVNSEFVECAIRGAQVIVDKAILPINPTENERSHMFLYNNIFFSYALDTRDSFTECGGDSGARTSANNDLKGIRLYNLADIEGLYTLGTAIVDYKGQRIIAQSLIPGILTTEKTSKIYYGSMDSPSTTEELEGEENSTTTTGEEEKSTKSIKADPEFHSRLLQAASLLHLSESKVISEDDKKEVSVCTSFESKGIVGIDGRRYILDLIKATPRDPNYLEAKDQLAILRPEAIATYTEYFKVTWLTQKKQQKLKEKEERQKKEGIDPPTATAKDEDVQLTEEDLSQSPMISFDPNLFSKVKLGGSEEEQQKAITELKAVGAFLKGILIPRLIEDLMLFNVAPVDGQTLTQVMHLRGINMRYLGFIAKNESANVPFIQDLLFNEMVSRAAKHCFNKLLRSTNASDMAFAISHFLNCFLGTETGSVSQDEKTKKAKQIKSSAINELTQGKLWSEISELVTSKFDFEIPTHSVPMESRLIVLRCICLKMGIQILAKDYNFTTDAPFSPEDIVDLFPIVKHVNPRSTDGLDLLEAGKSFFNQRKFDLATEFLGEALAIYHQVHGPIHPDAGNCFTHLAMLAFQNEQHDLAIEYQKNALVITEKTSGLDHHETVQAYTTLAVFCQRSGRFNESIGYMKHVLYLTDLLGGEYNPERSSIYTAIAAILEDTERFDLALEFLKQTLKHQEFLFTPDHLMCSSTYHKMAIVCARSTNFDDSIIYQKKSTDILEKELGEAHPRTKESLEFYTGLSQTANQIKLFKQHQAMKAEQDELARLQKEKVDQFKKSQPRVSSMPPSLENGSVSELLNYINGKPKKSQSKKSKPTQSNNNTTTTATKSKITMAKSTPTPTPTKATTSKSSATASSAATTNKSTTTKANPTSSSAAADSSAPNSKPKNNKKSSK</sequence>
<evidence type="ECO:0000256" key="1">
    <source>
        <dbReference type="ARBA" id="ARBA00022490"/>
    </source>
</evidence>
<gene>
    <name evidence="2" type="primary">cluA</name>
    <name evidence="5" type="ORF">RB653_003719</name>
</gene>
<dbReference type="PANTHER" id="PTHR12601:SF6">
    <property type="entry name" value="CLUSTERED MITOCHONDRIA PROTEIN HOMOLOG"/>
    <property type="match status" value="1"/>
</dbReference>
<accession>A0AAN7YW21</accession>
<dbReference type="InterPro" id="IPR027523">
    <property type="entry name" value="CLU_prot"/>
</dbReference>
<dbReference type="Pfam" id="PF05303">
    <property type="entry name" value="GSKIP_dom"/>
    <property type="match status" value="1"/>
</dbReference>
<keyword evidence="2" id="KW-0694">RNA-binding</keyword>
<feature type="region of interest" description="Disordered" evidence="3">
    <location>
        <begin position="683"/>
        <end position="710"/>
    </location>
</feature>
<feature type="compositionally biased region" description="Basic and acidic residues" evidence="3">
    <location>
        <begin position="168"/>
        <end position="192"/>
    </location>
</feature>
<feature type="region of interest" description="Disordered" evidence="3">
    <location>
        <begin position="1237"/>
        <end position="1327"/>
    </location>
</feature>
<feature type="compositionally biased region" description="Basic and acidic residues" evidence="3">
    <location>
        <begin position="574"/>
        <end position="583"/>
    </location>
</feature>
<dbReference type="Pfam" id="PF13236">
    <property type="entry name" value="CLU"/>
    <property type="match status" value="1"/>
</dbReference>
<dbReference type="Pfam" id="PF13374">
    <property type="entry name" value="TPR_10"/>
    <property type="match status" value="1"/>
</dbReference>
<dbReference type="InterPro" id="IPR007967">
    <property type="entry name" value="GSKIP_dom"/>
</dbReference>
<dbReference type="FunFam" id="3.30.2280.10:FF:000002">
    <property type="entry name" value="Clustered mitochondria protein homolog"/>
    <property type="match status" value="1"/>
</dbReference>
<comment type="subcellular location">
    <subcellularLocation>
        <location evidence="2">Cytoplasm</location>
    </subcellularLocation>
</comment>
<dbReference type="SUPFAM" id="SSF103107">
    <property type="entry name" value="Hypothetical protein c14orf129, hspc210"/>
    <property type="match status" value="1"/>
</dbReference>
<feature type="region of interest" description="Disordered" evidence="3">
    <location>
        <begin position="167"/>
        <end position="239"/>
    </location>
</feature>
<dbReference type="PANTHER" id="PTHR12601">
    <property type="entry name" value="EUKARYOTIC TRANSLATION INITIATION FACTOR 3 SUBUNIT EIF-3"/>
    <property type="match status" value="1"/>
</dbReference>
<dbReference type="HAMAP" id="MF_03013">
    <property type="entry name" value="CLU"/>
    <property type="match status" value="1"/>
</dbReference>
<proteinExistence type="inferred from homology"/>
<evidence type="ECO:0000313" key="5">
    <source>
        <dbReference type="EMBL" id="KAK5582136.1"/>
    </source>
</evidence>
<dbReference type="InterPro" id="IPR023231">
    <property type="entry name" value="GSKIP_dom_sf"/>
</dbReference>
<dbReference type="CDD" id="cd15466">
    <property type="entry name" value="CLU-central"/>
    <property type="match status" value="1"/>
</dbReference>
<feature type="compositionally biased region" description="Polar residues" evidence="3">
    <location>
        <begin position="1213"/>
        <end position="1227"/>
    </location>
</feature>
<comment type="function">
    <text evidence="2">mRNA-binding protein involved in proper cytoplasmic distribution of mitochondria.</text>
</comment>
<evidence type="ECO:0000256" key="3">
    <source>
        <dbReference type="SAM" id="MobiDB-lite"/>
    </source>
</evidence>
<dbReference type="SUPFAM" id="SSF48452">
    <property type="entry name" value="TPR-like"/>
    <property type="match status" value="2"/>
</dbReference>
<feature type="compositionally biased region" description="Low complexity" evidence="3">
    <location>
        <begin position="1248"/>
        <end position="1319"/>
    </location>
</feature>
<dbReference type="Gene3D" id="3.30.2280.10">
    <property type="entry name" value="Hypothetical protein (hspc210)"/>
    <property type="match status" value="1"/>
</dbReference>
<comment type="caution">
    <text evidence="5">The sequence shown here is derived from an EMBL/GenBank/DDBJ whole genome shotgun (WGS) entry which is preliminary data.</text>
</comment>
<feature type="compositionally biased region" description="Basic and acidic residues" evidence="3">
    <location>
        <begin position="212"/>
        <end position="239"/>
    </location>
</feature>
<dbReference type="GO" id="GO:0007005">
    <property type="term" value="P:mitochondrion organization"/>
    <property type="evidence" value="ECO:0007669"/>
    <property type="project" value="UniProtKB-UniRule"/>
</dbReference>
<feature type="compositionally biased region" description="Basic residues" evidence="3">
    <location>
        <begin position="200"/>
        <end position="210"/>
    </location>
</feature>
<dbReference type="GO" id="GO:0048312">
    <property type="term" value="P:intracellular distribution of mitochondria"/>
    <property type="evidence" value="ECO:0007669"/>
    <property type="project" value="TreeGrafter"/>
</dbReference>
<name>A0AAN7YW21_9MYCE</name>
<organism evidence="5 6">
    <name type="scientific">Dictyostelium firmibasis</name>
    <dbReference type="NCBI Taxonomy" id="79012"/>
    <lineage>
        <taxon>Eukaryota</taxon>
        <taxon>Amoebozoa</taxon>
        <taxon>Evosea</taxon>
        <taxon>Eumycetozoa</taxon>
        <taxon>Dictyostelia</taxon>
        <taxon>Dictyosteliales</taxon>
        <taxon>Dictyosteliaceae</taxon>
        <taxon>Dictyostelium</taxon>
    </lineage>
</organism>
<reference evidence="5 6" key="1">
    <citation type="submission" date="2023-11" db="EMBL/GenBank/DDBJ databases">
        <title>Dfirmibasis_genome.</title>
        <authorList>
            <person name="Edelbroek B."/>
            <person name="Kjellin J."/>
            <person name="Jerlstrom-Hultqvist J."/>
            <person name="Soderbom F."/>
        </authorList>
    </citation>
    <scope>NUCLEOTIDE SEQUENCE [LARGE SCALE GENOMIC DNA]</scope>
    <source>
        <strain evidence="5 6">TNS-C-14</strain>
    </source>
</reference>
<evidence type="ECO:0000259" key="4">
    <source>
        <dbReference type="PROSITE" id="PS51823"/>
    </source>
</evidence>
<feature type="compositionally biased region" description="Basic and acidic residues" evidence="3">
    <location>
        <begin position="683"/>
        <end position="695"/>
    </location>
</feature>
<dbReference type="Gene3D" id="1.25.40.10">
    <property type="entry name" value="Tetratricopeptide repeat domain"/>
    <property type="match status" value="2"/>
</dbReference>
<feature type="region of interest" description="Disordered" evidence="3">
    <location>
        <begin position="1208"/>
        <end position="1227"/>
    </location>
</feature>
<dbReference type="Pfam" id="PF12807">
    <property type="entry name" value="eIF3_p135"/>
    <property type="match status" value="1"/>
</dbReference>
<dbReference type="InterPro" id="IPR019734">
    <property type="entry name" value="TPR_rpt"/>
</dbReference>
<dbReference type="GO" id="GO:0003729">
    <property type="term" value="F:mRNA binding"/>
    <property type="evidence" value="ECO:0007669"/>
    <property type="project" value="TreeGrafter"/>
</dbReference>
<keyword evidence="1 2" id="KW-0963">Cytoplasm</keyword>
<dbReference type="InterPro" id="IPR033646">
    <property type="entry name" value="CLU-central"/>
</dbReference>
<dbReference type="Pfam" id="PF15044">
    <property type="entry name" value="CLU_N"/>
    <property type="match status" value="1"/>
</dbReference>
<dbReference type="InterPro" id="IPR028275">
    <property type="entry name" value="CLU_N"/>
</dbReference>
<evidence type="ECO:0000313" key="6">
    <source>
        <dbReference type="Proteomes" id="UP001344447"/>
    </source>
</evidence>
<dbReference type="InterPro" id="IPR025697">
    <property type="entry name" value="CLU_dom"/>
</dbReference>
<dbReference type="SMART" id="SM00028">
    <property type="entry name" value="TPR"/>
    <property type="match status" value="4"/>
</dbReference>
<feature type="region of interest" description="Disordered" evidence="3">
    <location>
        <begin position="551"/>
        <end position="583"/>
    </location>
</feature>
<keyword evidence="6" id="KW-1185">Reference proteome</keyword>
<feature type="region of interest" description="Disordered" evidence="3">
    <location>
        <begin position="1"/>
        <end position="42"/>
    </location>
</feature>
<dbReference type="Proteomes" id="UP001344447">
    <property type="component" value="Unassembled WGS sequence"/>
</dbReference>
<feature type="compositionally biased region" description="Basic residues" evidence="3">
    <location>
        <begin position="1237"/>
        <end position="1247"/>
    </location>
</feature>
<dbReference type="EMBL" id="JAVFKY010000001">
    <property type="protein sequence ID" value="KAK5582136.1"/>
    <property type="molecule type" value="Genomic_DNA"/>
</dbReference>
<protein>
    <recommendedName>
        <fullName evidence="2">Clustered mitochondria protein homolog</fullName>
    </recommendedName>
</protein>
<evidence type="ECO:0000256" key="2">
    <source>
        <dbReference type="HAMAP-Rule" id="MF_03013"/>
    </source>
</evidence>
<dbReference type="PROSITE" id="PS51823">
    <property type="entry name" value="CLU"/>
    <property type="match status" value="1"/>
</dbReference>
<comment type="similarity">
    <text evidence="2">Belongs to the CLU family.</text>
</comment>
<dbReference type="InterPro" id="IPR011990">
    <property type="entry name" value="TPR-like_helical_dom_sf"/>
</dbReference>
<dbReference type="Pfam" id="PF13424">
    <property type="entry name" value="TPR_12"/>
    <property type="match status" value="2"/>
</dbReference>
<feature type="compositionally biased region" description="Acidic residues" evidence="3">
    <location>
        <begin position="25"/>
        <end position="37"/>
    </location>
</feature>
<feature type="domain" description="Clu" evidence="4">
    <location>
        <begin position="377"/>
        <end position="649"/>
    </location>
</feature>